<keyword evidence="2" id="KW-1185">Reference proteome</keyword>
<dbReference type="EMBL" id="LJIJ01001445">
    <property type="protein sequence ID" value="ODM91720.1"/>
    <property type="molecule type" value="Genomic_DNA"/>
</dbReference>
<protein>
    <submittedName>
        <fullName evidence="1">Putative nickel-responsive regulator</fullName>
    </submittedName>
</protein>
<dbReference type="AlphaFoldDB" id="A0A1D2MFE9"/>
<name>A0A1D2MFE9_ORCCI</name>
<reference evidence="1 2" key="1">
    <citation type="journal article" date="2016" name="Genome Biol. Evol.">
        <title>Gene Family Evolution Reflects Adaptation to Soil Environmental Stressors in the Genome of the Collembolan Orchesella cincta.</title>
        <authorList>
            <person name="Faddeeva-Vakhrusheva A."/>
            <person name="Derks M.F."/>
            <person name="Anvar S.Y."/>
            <person name="Agamennone V."/>
            <person name="Suring W."/>
            <person name="Smit S."/>
            <person name="van Straalen N.M."/>
            <person name="Roelofs D."/>
        </authorList>
    </citation>
    <scope>NUCLEOTIDE SEQUENCE [LARGE SCALE GENOMIC DNA]</scope>
    <source>
        <tissue evidence="1">Mixed pool</tissue>
    </source>
</reference>
<organism evidence="1 2">
    <name type="scientific">Orchesella cincta</name>
    <name type="common">Springtail</name>
    <name type="synonym">Podura cincta</name>
    <dbReference type="NCBI Taxonomy" id="48709"/>
    <lineage>
        <taxon>Eukaryota</taxon>
        <taxon>Metazoa</taxon>
        <taxon>Ecdysozoa</taxon>
        <taxon>Arthropoda</taxon>
        <taxon>Hexapoda</taxon>
        <taxon>Collembola</taxon>
        <taxon>Entomobryomorpha</taxon>
        <taxon>Entomobryoidea</taxon>
        <taxon>Orchesellidae</taxon>
        <taxon>Orchesellinae</taxon>
        <taxon>Orchesella</taxon>
    </lineage>
</organism>
<evidence type="ECO:0000313" key="1">
    <source>
        <dbReference type="EMBL" id="ODM91720.1"/>
    </source>
</evidence>
<comment type="caution">
    <text evidence="1">The sequence shown here is derived from an EMBL/GenBank/DDBJ whole genome shotgun (WGS) entry which is preliminary data.</text>
</comment>
<evidence type="ECO:0000313" key="2">
    <source>
        <dbReference type="Proteomes" id="UP000094527"/>
    </source>
</evidence>
<proteinExistence type="predicted"/>
<accession>A0A1D2MFE9</accession>
<gene>
    <name evidence="1" type="ORF">Ocin01_14961</name>
</gene>
<dbReference type="Proteomes" id="UP000094527">
    <property type="component" value="Unassembled WGS sequence"/>
</dbReference>
<sequence>MQSESNCTFTGLQIFSPVGGQLTKAEPKCDNSTEAIFEDADGMVMIIVSSRQNASSEEVLEFKWTDEFENANSTDLLIDNDNCGGVITASHGILKYKQGIGSQK</sequence>